<reference evidence="2 4" key="2">
    <citation type="submission" date="2019-11" db="EMBL/GenBank/DDBJ databases">
        <title>Streptococcis sp. isolated from the respiratory tract of Marmot.</title>
        <authorList>
            <person name="Zhang G."/>
        </authorList>
    </citation>
    <scope>NUCLEOTIDE SEQUENCE [LARGE SCALE GENOMIC DNA]</scope>
    <source>
        <strain evidence="2">Zg-86</strain>
        <strain evidence="4">zg-86</strain>
    </source>
</reference>
<protein>
    <recommendedName>
        <fullName evidence="1">DUF6440 domain-containing protein</fullName>
    </recommendedName>
</protein>
<dbReference type="AlphaFoldDB" id="A0A6I4RA51"/>
<dbReference type="EMBL" id="WLCG01000006">
    <property type="protein sequence ID" value="MTB64306.1"/>
    <property type="molecule type" value="Genomic_DNA"/>
</dbReference>
<feature type="domain" description="DUF6440" evidence="1">
    <location>
        <begin position="16"/>
        <end position="58"/>
    </location>
</feature>
<organism evidence="3 5">
    <name type="scientific">Streptococcus zhangguiae</name>
    <dbReference type="NCBI Taxonomy" id="2664091"/>
    <lineage>
        <taxon>Bacteria</taxon>
        <taxon>Bacillati</taxon>
        <taxon>Bacillota</taxon>
        <taxon>Bacilli</taxon>
        <taxon>Lactobacillales</taxon>
        <taxon>Streptococcaceae</taxon>
        <taxon>Streptococcus</taxon>
    </lineage>
</organism>
<comment type="caution">
    <text evidence="3">The sequence shown here is derived from an EMBL/GenBank/DDBJ whole genome shotgun (WGS) entry which is preliminary data.</text>
</comment>
<dbReference type="Proteomes" id="UP000435423">
    <property type="component" value="Unassembled WGS sequence"/>
</dbReference>
<keyword evidence="4" id="KW-1185">Reference proteome</keyword>
<dbReference type="InterPro" id="IPR045515">
    <property type="entry name" value="DUF6440"/>
</dbReference>
<dbReference type="EMBL" id="WUBJ01000005">
    <property type="protein sequence ID" value="MWV56389.1"/>
    <property type="molecule type" value="Genomic_DNA"/>
</dbReference>
<reference evidence="3 5" key="1">
    <citation type="submission" date="2019-10" db="EMBL/GenBank/DDBJ databases">
        <title>Streptococcis sp, isolated from the respiratory tract of Marmot.</title>
        <authorList>
            <person name="Zhang G."/>
        </authorList>
    </citation>
    <scope>NUCLEOTIDE SEQUENCE [LARGE SCALE GENOMIC DNA]</scope>
    <source>
        <strain evidence="3">Zg-70</strain>
        <strain evidence="5">zg-70</strain>
    </source>
</reference>
<name>A0A6I4RA51_9STRE</name>
<accession>A0A6I4RA51</accession>
<dbReference type="RefSeq" id="WP_154608290.1">
    <property type="nucleotide sequence ID" value="NZ_CP072115.1"/>
</dbReference>
<proteinExistence type="predicted"/>
<gene>
    <name evidence="2" type="ORF">GGG87_04770</name>
    <name evidence="3" type="ORF">GGH11_05310</name>
</gene>
<dbReference type="Proteomes" id="UP000435060">
    <property type="component" value="Unassembled WGS sequence"/>
</dbReference>
<sequence length="67" mass="7964">MDKKERKEYVKELKERFEVFQVNLVTALWVDKETGIEYLRLGDGELRPLLNPEGKPNINKKFQDDVL</sequence>
<evidence type="ECO:0000259" key="1">
    <source>
        <dbReference type="Pfam" id="PF20037"/>
    </source>
</evidence>
<dbReference type="Pfam" id="PF20037">
    <property type="entry name" value="DUF6440"/>
    <property type="match status" value="1"/>
</dbReference>
<evidence type="ECO:0000313" key="2">
    <source>
        <dbReference type="EMBL" id="MTB64306.1"/>
    </source>
</evidence>
<evidence type="ECO:0000313" key="3">
    <source>
        <dbReference type="EMBL" id="MWV56389.1"/>
    </source>
</evidence>
<evidence type="ECO:0000313" key="4">
    <source>
        <dbReference type="Proteomes" id="UP000435060"/>
    </source>
</evidence>
<evidence type="ECO:0000313" key="5">
    <source>
        <dbReference type="Proteomes" id="UP000435423"/>
    </source>
</evidence>